<keyword evidence="7" id="KW-1133">Transmembrane helix</keyword>
<dbReference type="GO" id="GO:0016705">
    <property type="term" value="F:oxidoreductase activity, acting on paired donors, with incorporation or reduction of molecular oxygen"/>
    <property type="evidence" value="ECO:0007669"/>
    <property type="project" value="InterPro"/>
</dbReference>
<dbReference type="InterPro" id="IPR036396">
    <property type="entry name" value="Cyt_P450_sf"/>
</dbReference>
<reference evidence="14" key="1">
    <citation type="journal article" date="2020" name="Stud. Mycol.">
        <title>101 Dothideomycetes genomes: a test case for predicting lifestyles and emergence of pathogens.</title>
        <authorList>
            <person name="Haridas S."/>
            <person name="Albert R."/>
            <person name="Binder M."/>
            <person name="Bloem J."/>
            <person name="Labutti K."/>
            <person name="Salamov A."/>
            <person name="Andreopoulos B."/>
            <person name="Baker S."/>
            <person name="Barry K."/>
            <person name="Bills G."/>
            <person name="Bluhm B."/>
            <person name="Cannon C."/>
            <person name="Castanera R."/>
            <person name="Culley D."/>
            <person name="Daum C."/>
            <person name="Ezra D."/>
            <person name="Gonzalez J."/>
            <person name="Henrissat B."/>
            <person name="Kuo A."/>
            <person name="Liang C."/>
            <person name="Lipzen A."/>
            <person name="Lutzoni F."/>
            <person name="Magnuson J."/>
            <person name="Mondo S."/>
            <person name="Nolan M."/>
            <person name="Ohm R."/>
            <person name="Pangilinan J."/>
            <person name="Park H.-J."/>
            <person name="Ramirez L."/>
            <person name="Alfaro M."/>
            <person name="Sun H."/>
            <person name="Tritt A."/>
            <person name="Yoshinaga Y."/>
            <person name="Zwiers L.-H."/>
            <person name="Turgeon B."/>
            <person name="Goodwin S."/>
            <person name="Spatafora J."/>
            <person name="Crous P."/>
            <person name="Grigoriev I."/>
        </authorList>
    </citation>
    <scope>NUCLEOTIDE SEQUENCE</scope>
    <source>
        <strain evidence="14">CBS 122368</strain>
    </source>
</reference>
<evidence type="ECO:0000256" key="9">
    <source>
        <dbReference type="ARBA" id="ARBA00023004"/>
    </source>
</evidence>
<dbReference type="PANTHER" id="PTHR24305:SF210">
    <property type="entry name" value="CYTOCHROME P450 MONOOXYGENASE ASQL-RELATED"/>
    <property type="match status" value="1"/>
</dbReference>
<evidence type="ECO:0000256" key="7">
    <source>
        <dbReference type="ARBA" id="ARBA00022989"/>
    </source>
</evidence>
<evidence type="ECO:0000256" key="6">
    <source>
        <dbReference type="ARBA" id="ARBA00022723"/>
    </source>
</evidence>
<dbReference type="OrthoDB" id="1470350at2759"/>
<sequence>MSSTPMDGTVGLSRLIRQASASQIATSIIVILVVRWVARAFYRVYFHPLSKFPGPNFTAATRIPQLWGVVTGTPHKRIAGLHRKYGDVVRTAPDEVSFVNADAWRDVHGHGTKNTPGSVPHKHWIRYGTSVNGAASLIIAKDGEHYRMRRIFNPAFSDRALKQQEPLFMKYVDLLVQKLREGIEENSERRFDMVRMYNFTTFDVMGDLTFGEPLHMLSEGEYDPWVKTIFAFIKFGTRLSIINHYPLIYKPFRALVPESFAKKRVEHFNFSVQRVTKRLEKGRDAEGVDLWDLVMSQPEGKGLSRGEMDANSSLFMAAGTETTATLVSGLTFLLLKNPEAMKNLTKEIRNTFPGSEEMSFEKLAALPYLNACIKEAFRLYPPVVTGLPRMTPPDGSTVCGHYVPPGYVVTVPQLAMYTSESNFKEPMSFIPERWLGDERFNGDKKQALQPFSIGSRDCLGKNMAYHEMRLIITKVLKNFDLELLPESANWADQECYTLWEKHPLMCKVKAVN</sequence>
<dbReference type="EMBL" id="ML987203">
    <property type="protein sequence ID" value="KAF2244438.1"/>
    <property type="molecule type" value="Genomic_DNA"/>
</dbReference>
<dbReference type="SUPFAM" id="SSF48264">
    <property type="entry name" value="Cytochrome P450"/>
    <property type="match status" value="1"/>
</dbReference>
<dbReference type="Pfam" id="PF00067">
    <property type="entry name" value="p450"/>
    <property type="match status" value="1"/>
</dbReference>
<dbReference type="InterPro" id="IPR050121">
    <property type="entry name" value="Cytochrome_P450_monoxygenase"/>
</dbReference>
<dbReference type="PANTHER" id="PTHR24305">
    <property type="entry name" value="CYTOCHROME P450"/>
    <property type="match status" value="1"/>
</dbReference>
<evidence type="ECO:0000256" key="13">
    <source>
        <dbReference type="RuleBase" id="RU000461"/>
    </source>
</evidence>
<dbReference type="PRINTS" id="PR00385">
    <property type="entry name" value="P450"/>
</dbReference>
<evidence type="ECO:0000256" key="1">
    <source>
        <dbReference type="ARBA" id="ARBA00001971"/>
    </source>
</evidence>
<keyword evidence="5" id="KW-0812">Transmembrane</keyword>
<dbReference type="GO" id="GO:0016020">
    <property type="term" value="C:membrane"/>
    <property type="evidence" value="ECO:0007669"/>
    <property type="project" value="UniProtKB-SubCell"/>
</dbReference>
<feature type="binding site" description="axial binding residue" evidence="12">
    <location>
        <position position="458"/>
    </location>
    <ligand>
        <name>heme</name>
        <dbReference type="ChEBI" id="CHEBI:30413"/>
    </ligand>
    <ligandPart>
        <name>Fe</name>
        <dbReference type="ChEBI" id="CHEBI:18248"/>
    </ligandPart>
</feature>
<dbReference type="RefSeq" id="XP_033679442.1">
    <property type="nucleotide sequence ID" value="XM_033831680.1"/>
</dbReference>
<dbReference type="GO" id="GO:0009403">
    <property type="term" value="P:toxin biosynthetic process"/>
    <property type="evidence" value="ECO:0007669"/>
    <property type="project" value="UniProtKB-ARBA"/>
</dbReference>
<dbReference type="AlphaFoldDB" id="A0A6A6I361"/>
<organism evidence="14 15">
    <name type="scientific">Trematosphaeria pertusa</name>
    <dbReference type="NCBI Taxonomy" id="390896"/>
    <lineage>
        <taxon>Eukaryota</taxon>
        <taxon>Fungi</taxon>
        <taxon>Dikarya</taxon>
        <taxon>Ascomycota</taxon>
        <taxon>Pezizomycotina</taxon>
        <taxon>Dothideomycetes</taxon>
        <taxon>Pleosporomycetidae</taxon>
        <taxon>Pleosporales</taxon>
        <taxon>Massarineae</taxon>
        <taxon>Trematosphaeriaceae</taxon>
        <taxon>Trematosphaeria</taxon>
    </lineage>
</organism>
<evidence type="ECO:0000313" key="15">
    <source>
        <dbReference type="Proteomes" id="UP000800094"/>
    </source>
</evidence>
<protein>
    <submittedName>
        <fullName evidence="14">Cytochrome P450</fullName>
    </submittedName>
</protein>
<evidence type="ECO:0000256" key="8">
    <source>
        <dbReference type="ARBA" id="ARBA00023002"/>
    </source>
</evidence>
<keyword evidence="10 13" id="KW-0503">Monooxygenase</keyword>
<dbReference type="InterPro" id="IPR017972">
    <property type="entry name" value="Cyt_P450_CS"/>
</dbReference>
<dbReference type="GO" id="GO:0005506">
    <property type="term" value="F:iron ion binding"/>
    <property type="evidence" value="ECO:0007669"/>
    <property type="project" value="InterPro"/>
</dbReference>
<comment type="cofactor">
    <cofactor evidence="1 12">
        <name>heme</name>
        <dbReference type="ChEBI" id="CHEBI:30413"/>
    </cofactor>
</comment>
<dbReference type="InterPro" id="IPR002401">
    <property type="entry name" value="Cyt_P450_E_grp-I"/>
</dbReference>
<dbReference type="GO" id="GO:0020037">
    <property type="term" value="F:heme binding"/>
    <property type="evidence" value="ECO:0007669"/>
    <property type="project" value="InterPro"/>
</dbReference>
<dbReference type="PRINTS" id="PR00463">
    <property type="entry name" value="EP450I"/>
</dbReference>
<evidence type="ECO:0000256" key="3">
    <source>
        <dbReference type="ARBA" id="ARBA00010617"/>
    </source>
</evidence>
<name>A0A6A6I361_9PLEO</name>
<keyword evidence="6 12" id="KW-0479">Metal-binding</keyword>
<evidence type="ECO:0000256" key="12">
    <source>
        <dbReference type="PIRSR" id="PIRSR602401-1"/>
    </source>
</evidence>
<keyword evidence="9 12" id="KW-0408">Iron</keyword>
<comment type="subcellular location">
    <subcellularLocation>
        <location evidence="2">Membrane</location>
        <topology evidence="2">Single-pass membrane protein</topology>
    </subcellularLocation>
</comment>
<evidence type="ECO:0000256" key="10">
    <source>
        <dbReference type="ARBA" id="ARBA00023033"/>
    </source>
</evidence>
<comment type="similarity">
    <text evidence="3 13">Belongs to the cytochrome P450 family.</text>
</comment>
<proteinExistence type="inferred from homology"/>
<dbReference type="Gene3D" id="1.10.630.10">
    <property type="entry name" value="Cytochrome P450"/>
    <property type="match status" value="1"/>
</dbReference>
<keyword evidence="15" id="KW-1185">Reference proteome</keyword>
<evidence type="ECO:0000256" key="4">
    <source>
        <dbReference type="ARBA" id="ARBA00022617"/>
    </source>
</evidence>
<evidence type="ECO:0000256" key="2">
    <source>
        <dbReference type="ARBA" id="ARBA00004167"/>
    </source>
</evidence>
<dbReference type="CDD" id="cd11058">
    <property type="entry name" value="CYP60B-like"/>
    <property type="match status" value="1"/>
</dbReference>
<dbReference type="Proteomes" id="UP000800094">
    <property type="component" value="Unassembled WGS sequence"/>
</dbReference>
<evidence type="ECO:0000313" key="14">
    <source>
        <dbReference type="EMBL" id="KAF2244438.1"/>
    </source>
</evidence>
<dbReference type="GeneID" id="54585010"/>
<evidence type="ECO:0000256" key="11">
    <source>
        <dbReference type="ARBA" id="ARBA00023136"/>
    </source>
</evidence>
<keyword evidence="4 12" id="KW-0349">Heme</keyword>
<dbReference type="FunFam" id="1.10.630.10:FF:000047">
    <property type="entry name" value="Cytochrome P450 monooxygenase"/>
    <property type="match status" value="1"/>
</dbReference>
<dbReference type="PROSITE" id="PS00086">
    <property type="entry name" value="CYTOCHROME_P450"/>
    <property type="match status" value="1"/>
</dbReference>
<gene>
    <name evidence="14" type="ORF">BU26DRAFT_543072</name>
</gene>
<dbReference type="GO" id="GO:0004497">
    <property type="term" value="F:monooxygenase activity"/>
    <property type="evidence" value="ECO:0007669"/>
    <property type="project" value="UniProtKB-KW"/>
</dbReference>
<dbReference type="InterPro" id="IPR001128">
    <property type="entry name" value="Cyt_P450"/>
</dbReference>
<accession>A0A6A6I361</accession>
<keyword evidence="8 13" id="KW-0560">Oxidoreductase</keyword>
<evidence type="ECO:0000256" key="5">
    <source>
        <dbReference type="ARBA" id="ARBA00022692"/>
    </source>
</evidence>
<keyword evidence="11" id="KW-0472">Membrane</keyword>